<name>A0A6H5IX72_9HYME</name>
<feature type="compositionally biased region" description="Basic residues" evidence="1">
    <location>
        <begin position="225"/>
        <end position="239"/>
    </location>
</feature>
<dbReference type="Proteomes" id="UP000479190">
    <property type="component" value="Unassembled WGS sequence"/>
</dbReference>
<reference evidence="2 3" key="1">
    <citation type="submission" date="2020-02" db="EMBL/GenBank/DDBJ databases">
        <authorList>
            <person name="Ferguson B K."/>
        </authorList>
    </citation>
    <scope>NUCLEOTIDE SEQUENCE [LARGE SCALE GENOMIC DNA]</scope>
</reference>
<accession>A0A6H5IX72</accession>
<dbReference type="AlphaFoldDB" id="A0A6H5IX72"/>
<evidence type="ECO:0000256" key="1">
    <source>
        <dbReference type="SAM" id="MobiDB-lite"/>
    </source>
</evidence>
<proteinExistence type="predicted"/>
<feature type="region of interest" description="Disordered" evidence="1">
    <location>
        <begin position="176"/>
        <end position="241"/>
    </location>
</feature>
<evidence type="ECO:0000313" key="3">
    <source>
        <dbReference type="Proteomes" id="UP000479190"/>
    </source>
</evidence>
<evidence type="ECO:0000313" key="2">
    <source>
        <dbReference type="EMBL" id="CAB0042933.1"/>
    </source>
</evidence>
<gene>
    <name evidence="2" type="ORF">TBRA_LOCUS14521</name>
</gene>
<organism evidence="2 3">
    <name type="scientific">Trichogramma brassicae</name>
    <dbReference type="NCBI Taxonomy" id="86971"/>
    <lineage>
        <taxon>Eukaryota</taxon>
        <taxon>Metazoa</taxon>
        <taxon>Ecdysozoa</taxon>
        <taxon>Arthropoda</taxon>
        <taxon>Hexapoda</taxon>
        <taxon>Insecta</taxon>
        <taxon>Pterygota</taxon>
        <taxon>Neoptera</taxon>
        <taxon>Endopterygota</taxon>
        <taxon>Hymenoptera</taxon>
        <taxon>Apocrita</taxon>
        <taxon>Proctotrupomorpha</taxon>
        <taxon>Chalcidoidea</taxon>
        <taxon>Trichogrammatidae</taxon>
        <taxon>Trichogramma</taxon>
    </lineage>
</organism>
<sequence>MRRRDGRFVDGTSRYGQQVIQLLWALCLRERSSHAAVRAAVRAAGDTRIYIHVYTARRTGHRGSMTLRCVSSLDRRGEHATSCCLGRLRQPAMCAVPHVQASAGMRTRQRPAMGTKRCLSVELSVGRRSRALVYLERESYRMLYERVAIGKPRRRARAPREDPDSRLGGCCFSKGQLAQSAQQPKPKPSNGVAASKPDSEMSTSRSSYGFHPLEHRGKARDRPLGRNHRRRRQRQRQRQRNATSVELLLYVYLRFFDAKCRHARTRTQNRARAFFSPTNANDITSGNF</sequence>
<dbReference type="EMBL" id="CADCXV010001239">
    <property type="protein sequence ID" value="CAB0042933.1"/>
    <property type="molecule type" value="Genomic_DNA"/>
</dbReference>
<keyword evidence="3" id="KW-1185">Reference proteome</keyword>
<feature type="compositionally biased region" description="Basic and acidic residues" evidence="1">
    <location>
        <begin position="212"/>
        <end position="224"/>
    </location>
</feature>
<protein>
    <submittedName>
        <fullName evidence="2">Uncharacterized protein</fullName>
    </submittedName>
</protein>